<feature type="compositionally biased region" description="Polar residues" evidence="1">
    <location>
        <begin position="76"/>
        <end position="86"/>
    </location>
</feature>
<evidence type="ECO:0000313" key="2">
    <source>
        <dbReference type="EMBL" id="KAK5527955.1"/>
    </source>
</evidence>
<feature type="compositionally biased region" description="Polar residues" evidence="1">
    <location>
        <begin position="297"/>
        <end position="317"/>
    </location>
</feature>
<feature type="region of interest" description="Disordered" evidence="1">
    <location>
        <begin position="1"/>
        <end position="196"/>
    </location>
</feature>
<gene>
    <name evidence="2" type="ORF">LTR25_010754</name>
</gene>
<feature type="compositionally biased region" description="Low complexity" evidence="1">
    <location>
        <begin position="87"/>
        <end position="98"/>
    </location>
</feature>
<name>A0AAV9PTX8_9PEZI</name>
<reference evidence="2 3" key="1">
    <citation type="submission" date="2023-06" db="EMBL/GenBank/DDBJ databases">
        <title>Black Yeasts Isolated from many extreme environments.</title>
        <authorList>
            <person name="Coleine C."/>
            <person name="Stajich J.E."/>
            <person name="Selbmann L."/>
        </authorList>
    </citation>
    <scope>NUCLEOTIDE SEQUENCE [LARGE SCALE GENOMIC DNA]</scope>
    <source>
        <strain evidence="2 3">CCFEE 5887</strain>
    </source>
</reference>
<dbReference type="Proteomes" id="UP001345827">
    <property type="component" value="Unassembled WGS sequence"/>
</dbReference>
<feature type="compositionally biased region" description="Acidic residues" evidence="1">
    <location>
        <begin position="148"/>
        <end position="170"/>
    </location>
</feature>
<dbReference type="EMBL" id="JAXLQG010000030">
    <property type="protein sequence ID" value="KAK5527955.1"/>
    <property type="molecule type" value="Genomic_DNA"/>
</dbReference>
<feature type="compositionally biased region" description="Polar residues" evidence="1">
    <location>
        <begin position="491"/>
        <end position="512"/>
    </location>
</feature>
<feature type="region of interest" description="Disordered" evidence="1">
    <location>
        <begin position="528"/>
        <end position="551"/>
    </location>
</feature>
<dbReference type="AlphaFoldDB" id="A0AAV9PTX8"/>
<feature type="compositionally biased region" description="Basic residues" evidence="1">
    <location>
        <begin position="321"/>
        <end position="331"/>
    </location>
</feature>
<sequence length="1182" mass="129690">MSRNKENNPLFTTQRHGQAASLGHNLPSEDFFTDSIISSDSRIPSPSPQKIKPMRPRRAIGNGKPLQATRDLGNKAQRSSLAEYTNSRLSRLPQPSSPVALKRSSSPRRTNDITTPPQSRDGPPLNSPAAEFSSPPHGLTDTYQRIADEEDLAATERDDSDEDVEDDGDDTLGSYLNAGPPSDTGHAPKAMSRASTPVQLAIDTDKENMAEYPTESLSAPPTLDFIQNEMTDRVLAAKLTPYAMDRVKDRARLARLRQNYVPIDFGNSPRRQSNGSTGEHRRNDLARIANRGPISFDNISAVKTNGTGKAHSDTSIDAPQKRAKAFSRAYRKTAEKEEDDDGSDTPPELRAREKIVAFSKANRRKGQQSENQRPQSPDPGPKLVAFSHAYGRPRPFGAPSELGGQQEGNGEHNDTVTSTASEPLPDVPPPLDDGTKPRPDDKLQAARLFLAKWRQETAQKREEKKNQLGEGDSSHIDWAVAAADVPLPSIEKSSTPQGTPPQSALQSSVQKQRSVDRFRKWDNDFTGLSFQVSESPPVRSRPNLNESLTKKEIEQLSKQAVTTNRLDEIRFKDPNVIVRKTSRSFSPEERRHFQPDPAVTHASDAIVGPLDEGERIPDTPVVVYRSSSTNSENSNGSQRAAAESQRSLDHLQRLARAASTTPKASPPPQQPLDEVHEDTTQDDILAAYEGEDETTDESPMNNQNGELGLPAPKVLATPKVTGAWTDTILPDTVKTQKSMLRQPKYMQTPHVNAGAWIDTPLPGGNSLPAPSMPETIEEATEELTNGEVLVEESPIQDHRAEATTSDVPNQREAAPESRPSPERQVILPQSALSNVLNEAKQKRLVSRDIADARDDTLNLGDATIQSFEDLLTDAADITADLTSLIKTNAEDEAIIQRQLALAQTYDGDSATAEVAFIGHLTSRMERLMSNLHEARKGISRLEQRVSHSPSPPSPPPPTGKQAQVQQSQALVAQDPAQACVACGRNTDIDLQQPHLHKHTHAHHILRTNSFLPMTYSTFTLPIPLLFYPRRKDRGEILPRPTWLGWVTLALWAWYITECVFAEMYAHPLYAERYVWPTVPEPEFPFVLPTMLARWSQLDSFLPILGKVFVAIWRVVGMALGLTDGFVDDQSVLSGSGSGSGVGALSVNLASATKAAMGAARSLVSAGQNPRDVDLSMMSDEFI</sequence>
<feature type="compositionally biased region" description="Basic and acidic residues" evidence="1">
    <location>
        <begin position="453"/>
        <end position="475"/>
    </location>
</feature>
<feature type="compositionally biased region" description="Basic and acidic residues" evidence="1">
    <location>
        <begin position="433"/>
        <end position="444"/>
    </location>
</feature>
<feature type="compositionally biased region" description="Polar residues" evidence="1">
    <location>
        <begin position="103"/>
        <end position="118"/>
    </location>
</feature>
<feature type="compositionally biased region" description="Polar residues" evidence="1">
    <location>
        <begin position="7"/>
        <end position="16"/>
    </location>
</feature>
<accession>A0AAV9PTX8</accession>
<proteinExistence type="predicted"/>
<feature type="region of interest" description="Disordered" evidence="1">
    <location>
        <begin position="264"/>
        <end position="283"/>
    </location>
</feature>
<feature type="region of interest" description="Disordered" evidence="1">
    <location>
        <begin position="580"/>
        <end position="712"/>
    </location>
</feature>
<feature type="compositionally biased region" description="Pro residues" evidence="1">
    <location>
        <begin position="949"/>
        <end position="958"/>
    </location>
</feature>
<evidence type="ECO:0000256" key="1">
    <source>
        <dbReference type="SAM" id="MobiDB-lite"/>
    </source>
</evidence>
<feature type="compositionally biased region" description="Low complexity" evidence="1">
    <location>
        <begin position="34"/>
        <end position="44"/>
    </location>
</feature>
<keyword evidence="3" id="KW-1185">Reference proteome</keyword>
<comment type="caution">
    <text evidence="2">The sequence shown here is derived from an EMBL/GenBank/DDBJ whole genome shotgun (WGS) entry which is preliminary data.</text>
</comment>
<evidence type="ECO:0000313" key="3">
    <source>
        <dbReference type="Proteomes" id="UP001345827"/>
    </source>
</evidence>
<feature type="region of interest" description="Disordered" evidence="1">
    <location>
        <begin position="794"/>
        <end position="823"/>
    </location>
</feature>
<feature type="region of interest" description="Disordered" evidence="1">
    <location>
        <begin position="297"/>
        <end position="516"/>
    </location>
</feature>
<feature type="compositionally biased region" description="Low complexity" evidence="1">
    <location>
        <begin position="626"/>
        <end position="637"/>
    </location>
</feature>
<protein>
    <submittedName>
        <fullName evidence="2">Uncharacterized protein</fullName>
    </submittedName>
</protein>
<feature type="region of interest" description="Disordered" evidence="1">
    <location>
        <begin position="940"/>
        <end position="968"/>
    </location>
</feature>
<organism evidence="2 3">
    <name type="scientific">Vermiconidia calcicola</name>
    <dbReference type="NCBI Taxonomy" id="1690605"/>
    <lineage>
        <taxon>Eukaryota</taxon>
        <taxon>Fungi</taxon>
        <taxon>Dikarya</taxon>
        <taxon>Ascomycota</taxon>
        <taxon>Pezizomycotina</taxon>
        <taxon>Dothideomycetes</taxon>
        <taxon>Dothideomycetidae</taxon>
        <taxon>Mycosphaerellales</taxon>
        <taxon>Extremaceae</taxon>
        <taxon>Vermiconidia</taxon>
    </lineage>
</organism>